<dbReference type="Pfam" id="PF10521">
    <property type="entry name" value="Tti2"/>
    <property type="match status" value="1"/>
</dbReference>
<dbReference type="Proteomes" id="UP001212152">
    <property type="component" value="Unassembled WGS sequence"/>
</dbReference>
<dbReference type="AlphaFoldDB" id="A0AAD5TKM1"/>
<name>A0AAD5TKM1_9FUNG</name>
<dbReference type="PANTHER" id="PTHR32226">
    <property type="entry name" value="TELO2-INTERACTING PROTEIN 2"/>
    <property type="match status" value="1"/>
</dbReference>
<dbReference type="GO" id="GO:0005634">
    <property type="term" value="C:nucleus"/>
    <property type="evidence" value="ECO:0007669"/>
    <property type="project" value="TreeGrafter"/>
</dbReference>
<dbReference type="InterPro" id="IPR018870">
    <property type="entry name" value="Tti2"/>
</dbReference>
<sequence>MVAAHPGDTLQSRVAWATQHIADLSADSAPVRLEYALRATQLVNELPAVTDEAADEDGSSAQTLLDKLAAEITLTRLGVESDEEVLDALFELLRAAIWPHEAEERRELAINGVLAGFSVPLAFAKPDGQKRTVLRRRFERHASRIMTYLQNTLEYISQDKTLSSEAIYRILVLCASVLGDENDRWSNATLRSDAEDLLRASLSRSPSFVRGHGHSANVAAHAQRILTENVQPFFVATHRQSDGRMAPPSAADQWRTDGIYEDQKWKTERADCVEIFAWTVRQLEHSQCVRIQGLLFPPLLILLDDYEPRYKTLGAQLTHHVVVTCSTPMDVRRSGLGDVFFDSLLACLTHHSEPDLLRAAFPCVIALVPVIEVKGSEAYASKLERVVEEGVLRGLSFAIGGKLEIIRILLQVVPEITLLLGLGAIRFLKPLLGVSCEILELHEHDVTTQIIAADAAMALIIECWPRVPDRAGMVLKAAATAWHGVANVSTQEADTLRRKLQDLCAAVRECCANSLDPDLDLLLRMDEQLYGPLVNRSPQTISQ</sequence>
<reference evidence="2" key="1">
    <citation type="submission" date="2020-05" db="EMBL/GenBank/DDBJ databases">
        <title>Phylogenomic resolution of chytrid fungi.</title>
        <authorList>
            <person name="Stajich J.E."/>
            <person name="Amses K."/>
            <person name="Simmons R."/>
            <person name="Seto K."/>
            <person name="Myers J."/>
            <person name="Bonds A."/>
            <person name="Quandt C.A."/>
            <person name="Barry K."/>
            <person name="Liu P."/>
            <person name="Grigoriev I."/>
            <person name="Longcore J.E."/>
            <person name="James T.Y."/>
        </authorList>
    </citation>
    <scope>NUCLEOTIDE SEQUENCE</scope>
    <source>
        <strain evidence="2">JEL0379</strain>
    </source>
</reference>
<evidence type="ECO:0000313" key="2">
    <source>
        <dbReference type="EMBL" id="KAJ3179361.1"/>
    </source>
</evidence>
<evidence type="ECO:0000256" key="1">
    <source>
        <dbReference type="ARBA" id="ARBA00034736"/>
    </source>
</evidence>
<proteinExistence type="inferred from homology"/>
<keyword evidence="3" id="KW-1185">Reference proteome</keyword>
<dbReference type="PANTHER" id="PTHR32226:SF2">
    <property type="entry name" value="TELO2-INTERACTING PROTEIN 2"/>
    <property type="match status" value="1"/>
</dbReference>
<comment type="similarity">
    <text evidence="1">Belongs to the TTI2 family.</text>
</comment>
<dbReference type="GO" id="GO:0110078">
    <property type="term" value="C:TTT Hsp90 cochaperone complex"/>
    <property type="evidence" value="ECO:0007669"/>
    <property type="project" value="InterPro"/>
</dbReference>
<dbReference type="EMBL" id="JADGJQ010000021">
    <property type="protein sequence ID" value="KAJ3179361.1"/>
    <property type="molecule type" value="Genomic_DNA"/>
</dbReference>
<protein>
    <submittedName>
        <fullName evidence="2">Uncharacterized protein</fullName>
    </submittedName>
</protein>
<comment type="caution">
    <text evidence="2">The sequence shown here is derived from an EMBL/GenBank/DDBJ whole genome shotgun (WGS) entry which is preliminary data.</text>
</comment>
<dbReference type="GO" id="GO:0005829">
    <property type="term" value="C:cytosol"/>
    <property type="evidence" value="ECO:0007669"/>
    <property type="project" value="TreeGrafter"/>
</dbReference>
<organism evidence="2 3">
    <name type="scientific">Geranomyces variabilis</name>
    <dbReference type="NCBI Taxonomy" id="109894"/>
    <lineage>
        <taxon>Eukaryota</taxon>
        <taxon>Fungi</taxon>
        <taxon>Fungi incertae sedis</taxon>
        <taxon>Chytridiomycota</taxon>
        <taxon>Chytridiomycota incertae sedis</taxon>
        <taxon>Chytridiomycetes</taxon>
        <taxon>Spizellomycetales</taxon>
        <taxon>Powellomycetaceae</taxon>
        <taxon>Geranomyces</taxon>
    </lineage>
</organism>
<accession>A0AAD5TKM1</accession>
<gene>
    <name evidence="2" type="ORF">HDU87_002970</name>
</gene>
<evidence type="ECO:0000313" key="3">
    <source>
        <dbReference type="Proteomes" id="UP001212152"/>
    </source>
</evidence>